<dbReference type="GO" id="GO:0009244">
    <property type="term" value="P:lipopolysaccharide core region biosynthetic process"/>
    <property type="evidence" value="ECO:0007669"/>
    <property type="project" value="TreeGrafter"/>
</dbReference>
<dbReference type="NCBIfam" id="TIGR00682">
    <property type="entry name" value="lpxK"/>
    <property type="match status" value="1"/>
</dbReference>
<keyword evidence="5 13" id="KW-0444">Lipid biosynthesis</keyword>
<dbReference type="EMBL" id="BSEC01000001">
    <property type="protein sequence ID" value="GLI92685.1"/>
    <property type="molecule type" value="Genomic_DNA"/>
</dbReference>
<dbReference type="SUPFAM" id="SSF52540">
    <property type="entry name" value="P-loop containing nucleoside triphosphate hydrolases"/>
    <property type="match status" value="1"/>
</dbReference>
<dbReference type="PANTHER" id="PTHR42724:SF1">
    <property type="entry name" value="TETRAACYLDISACCHARIDE 4'-KINASE, MITOCHONDRIAL-RELATED"/>
    <property type="match status" value="1"/>
</dbReference>
<evidence type="ECO:0000256" key="6">
    <source>
        <dbReference type="ARBA" id="ARBA00022556"/>
    </source>
</evidence>
<comment type="catalytic activity">
    <reaction evidence="13">
        <text>a lipid A disaccharide + ATP = a lipid IVA + ADP + H(+)</text>
        <dbReference type="Rhea" id="RHEA:67840"/>
        <dbReference type="ChEBI" id="CHEBI:15378"/>
        <dbReference type="ChEBI" id="CHEBI:30616"/>
        <dbReference type="ChEBI" id="CHEBI:176343"/>
        <dbReference type="ChEBI" id="CHEBI:176425"/>
        <dbReference type="ChEBI" id="CHEBI:456216"/>
        <dbReference type="EC" id="2.7.1.130"/>
    </reaction>
</comment>
<sequence>MPRAPDFWRHDCAAARLLAPLGWLYGSVAARRLRRDAPRAPLPAIVVGGLTVGGDGKTPLVIALAGLLVEAGERPALLTRGYGAKPGLRPGAKPGAGSFVVAAGDSAATTGDEALLLARHALTIVGADRAASAELARQRGATVLILDDGFHSRRLAPDLALLTIDSDYGAGAGRCLPAGPLRAPLRDQFDAADALVIIGDGDAGLALAESGAKPAFRATVTGTGQDFKGRRVVAFSGIARPEKFFATLAAAGAEIVSRRAFADHHRFSAAEMATLAALADARQATLVTTEKDAVRLPPDAPRVGTLSVQLTFADADEVRAALAAALDAARLSRAS</sequence>
<reference evidence="14" key="1">
    <citation type="journal article" date="2023" name="Int. J. Syst. Evol. Microbiol.">
        <title>Methylocystis iwaonis sp. nov., a type II methane-oxidizing bacterium from surface soil of a rice paddy field in Japan, and emended description of the genus Methylocystis (ex Whittenbury et al. 1970) Bowman et al. 1993.</title>
        <authorList>
            <person name="Kaise H."/>
            <person name="Sawadogo J.B."/>
            <person name="Alam M.S."/>
            <person name="Ueno C."/>
            <person name="Dianou D."/>
            <person name="Shinjo R."/>
            <person name="Asakawa S."/>
        </authorList>
    </citation>
    <scope>NUCLEOTIDE SEQUENCE</scope>
    <source>
        <strain evidence="14">LMG27198</strain>
    </source>
</reference>
<comment type="caution">
    <text evidence="14">The sequence shown here is derived from an EMBL/GenBank/DDBJ whole genome shotgun (WGS) entry which is preliminary data.</text>
</comment>
<proteinExistence type="inferred from homology"/>
<dbReference type="AlphaFoldDB" id="A0A9W6GTR2"/>
<evidence type="ECO:0000313" key="15">
    <source>
        <dbReference type="Proteomes" id="UP001144323"/>
    </source>
</evidence>
<name>A0A9W6GTR2_9HYPH</name>
<comment type="function">
    <text evidence="1 13">Transfers the gamma-phosphate of ATP to the 4'-position of a tetraacyldisaccharide 1-phosphate intermediate (termed DS-1-P) to form tetraacyldisaccharide 1,4'-bis-phosphate (lipid IVA).</text>
</comment>
<evidence type="ECO:0000256" key="12">
    <source>
        <dbReference type="ARBA" id="ARBA00029757"/>
    </source>
</evidence>
<keyword evidence="15" id="KW-1185">Reference proteome</keyword>
<evidence type="ECO:0000256" key="7">
    <source>
        <dbReference type="ARBA" id="ARBA00022679"/>
    </source>
</evidence>
<evidence type="ECO:0000256" key="2">
    <source>
        <dbReference type="ARBA" id="ARBA00004870"/>
    </source>
</evidence>
<feature type="binding site" evidence="13">
    <location>
        <begin position="51"/>
        <end position="58"/>
    </location>
    <ligand>
        <name>ATP</name>
        <dbReference type="ChEBI" id="CHEBI:30616"/>
    </ligand>
</feature>
<evidence type="ECO:0000256" key="1">
    <source>
        <dbReference type="ARBA" id="ARBA00002274"/>
    </source>
</evidence>
<dbReference type="InterPro" id="IPR027417">
    <property type="entry name" value="P-loop_NTPase"/>
</dbReference>
<dbReference type="Proteomes" id="UP001144323">
    <property type="component" value="Unassembled WGS sequence"/>
</dbReference>
<dbReference type="GO" id="GO:0005524">
    <property type="term" value="F:ATP binding"/>
    <property type="evidence" value="ECO:0007669"/>
    <property type="project" value="UniProtKB-UniRule"/>
</dbReference>
<evidence type="ECO:0000313" key="14">
    <source>
        <dbReference type="EMBL" id="GLI92685.1"/>
    </source>
</evidence>
<dbReference type="GO" id="GO:0005886">
    <property type="term" value="C:plasma membrane"/>
    <property type="evidence" value="ECO:0007669"/>
    <property type="project" value="TreeGrafter"/>
</dbReference>
<evidence type="ECO:0000256" key="4">
    <source>
        <dbReference type="ARBA" id="ARBA00016436"/>
    </source>
</evidence>
<evidence type="ECO:0000256" key="5">
    <source>
        <dbReference type="ARBA" id="ARBA00022516"/>
    </source>
</evidence>
<keyword evidence="11 13" id="KW-0443">Lipid metabolism</keyword>
<gene>
    <name evidence="13 14" type="primary">lpxK</name>
    <name evidence="14" type="ORF">LMG27198_16770</name>
</gene>
<evidence type="ECO:0000256" key="9">
    <source>
        <dbReference type="ARBA" id="ARBA00022777"/>
    </source>
</evidence>
<keyword evidence="9 13" id="KW-0418">Kinase</keyword>
<evidence type="ECO:0000256" key="13">
    <source>
        <dbReference type="HAMAP-Rule" id="MF_00409"/>
    </source>
</evidence>
<comment type="pathway">
    <text evidence="2 13">Glycolipid biosynthesis; lipid IV(A) biosynthesis; lipid IV(A) from (3R)-3-hydroxytetradecanoyl-[acyl-carrier-protein] and UDP-N-acetyl-alpha-D-glucosamine: step 6/6.</text>
</comment>
<evidence type="ECO:0000256" key="11">
    <source>
        <dbReference type="ARBA" id="ARBA00023098"/>
    </source>
</evidence>
<dbReference type="HAMAP" id="MF_00409">
    <property type="entry name" value="LpxK"/>
    <property type="match status" value="1"/>
</dbReference>
<accession>A0A9W6GTR2</accession>
<dbReference type="EC" id="2.7.1.130" evidence="3 13"/>
<dbReference type="GO" id="GO:0009029">
    <property type="term" value="F:lipid-A 4'-kinase activity"/>
    <property type="evidence" value="ECO:0007669"/>
    <property type="project" value="UniProtKB-UniRule"/>
</dbReference>
<keyword evidence="10 13" id="KW-0067">ATP-binding</keyword>
<comment type="similarity">
    <text evidence="13">Belongs to the LpxK family.</text>
</comment>
<evidence type="ECO:0000256" key="10">
    <source>
        <dbReference type="ARBA" id="ARBA00022840"/>
    </source>
</evidence>
<keyword evidence="6 13" id="KW-0441">Lipid A biosynthesis</keyword>
<dbReference type="InterPro" id="IPR003758">
    <property type="entry name" value="LpxK"/>
</dbReference>
<dbReference type="RefSeq" id="WP_281802039.1">
    <property type="nucleotide sequence ID" value="NZ_BSEC01000001.1"/>
</dbReference>
<evidence type="ECO:0000256" key="8">
    <source>
        <dbReference type="ARBA" id="ARBA00022741"/>
    </source>
</evidence>
<evidence type="ECO:0000256" key="3">
    <source>
        <dbReference type="ARBA" id="ARBA00012071"/>
    </source>
</evidence>
<protein>
    <recommendedName>
        <fullName evidence="4 13">Tetraacyldisaccharide 4'-kinase</fullName>
        <ecNumber evidence="3 13">2.7.1.130</ecNumber>
    </recommendedName>
    <alternativeName>
        <fullName evidence="12 13">Lipid A 4'-kinase</fullName>
    </alternativeName>
</protein>
<dbReference type="PANTHER" id="PTHR42724">
    <property type="entry name" value="TETRAACYLDISACCHARIDE 4'-KINASE"/>
    <property type="match status" value="1"/>
</dbReference>
<dbReference type="Pfam" id="PF02606">
    <property type="entry name" value="LpxK"/>
    <property type="match status" value="1"/>
</dbReference>
<keyword evidence="8 13" id="KW-0547">Nucleotide-binding</keyword>
<organism evidence="14 15">
    <name type="scientific">Methylocystis echinoides</name>
    <dbReference type="NCBI Taxonomy" id="29468"/>
    <lineage>
        <taxon>Bacteria</taxon>
        <taxon>Pseudomonadati</taxon>
        <taxon>Pseudomonadota</taxon>
        <taxon>Alphaproteobacteria</taxon>
        <taxon>Hyphomicrobiales</taxon>
        <taxon>Methylocystaceae</taxon>
        <taxon>Methylocystis</taxon>
    </lineage>
</organism>
<keyword evidence="7 13" id="KW-0808">Transferase</keyword>
<dbReference type="GO" id="GO:0009245">
    <property type="term" value="P:lipid A biosynthetic process"/>
    <property type="evidence" value="ECO:0007669"/>
    <property type="project" value="UniProtKB-UniRule"/>
</dbReference>